<evidence type="ECO:0000313" key="5">
    <source>
        <dbReference type="EMBL" id="CDW88931.1"/>
    </source>
</evidence>
<feature type="transmembrane region" description="Helical" evidence="3">
    <location>
        <begin position="1798"/>
        <end position="1823"/>
    </location>
</feature>
<dbReference type="InterPro" id="IPR000742">
    <property type="entry name" value="EGF"/>
</dbReference>
<organism evidence="5 6">
    <name type="scientific">Stylonychia lemnae</name>
    <name type="common">Ciliate</name>
    <dbReference type="NCBI Taxonomy" id="5949"/>
    <lineage>
        <taxon>Eukaryota</taxon>
        <taxon>Sar</taxon>
        <taxon>Alveolata</taxon>
        <taxon>Ciliophora</taxon>
        <taxon>Intramacronucleata</taxon>
        <taxon>Spirotrichea</taxon>
        <taxon>Stichotrichia</taxon>
        <taxon>Sporadotrichida</taxon>
        <taxon>Oxytrichidae</taxon>
        <taxon>Stylonychinae</taxon>
        <taxon>Stylonychia</taxon>
    </lineage>
</organism>
<feature type="disulfide bond" evidence="2">
    <location>
        <begin position="1158"/>
        <end position="1167"/>
    </location>
</feature>
<dbReference type="PANTHER" id="PTHR15332:SF175">
    <property type="entry name" value="PROPROTEIN CONVERTASE SUBTILISIN_KEXIN TYPE 5-LIKE"/>
    <property type="match status" value="1"/>
</dbReference>
<dbReference type="PANTHER" id="PTHR15332">
    <property type="entry name" value="PROPROTEIN CONVERTASE SUBTILISIN_KEXIN TYPE 5-LIKE"/>
    <property type="match status" value="1"/>
</dbReference>
<keyword evidence="3" id="KW-0812">Transmembrane</keyword>
<dbReference type="SUPFAM" id="SSF49899">
    <property type="entry name" value="Concanavalin A-like lectins/glucanases"/>
    <property type="match status" value="1"/>
</dbReference>
<keyword evidence="1 2" id="KW-1015">Disulfide bond</keyword>
<keyword evidence="6" id="KW-1185">Reference proteome</keyword>
<dbReference type="InterPro" id="IPR002859">
    <property type="entry name" value="PKD/REJ-like"/>
</dbReference>
<dbReference type="Pfam" id="PF02010">
    <property type="entry name" value="REJ"/>
    <property type="match status" value="1"/>
</dbReference>
<comment type="caution">
    <text evidence="2">Lacks conserved residue(s) required for the propagation of feature annotation.</text>
</comment>
<keyword evidence="3" id="KW-1133">Transmembrane helix</keyword>
<gene>
    <name evidence="5" type="primary">Contig9353.g10001</name>
    <name evidence="5" type="ORF">STYLEM_18057</name>
</gene>
<accession>A0A078B3X5</accession>
<feature type="transmembrane region" description="Helical" evidence="3">
    <location>
        <begin position="1887"/>
        <end position="1914"/>
    </location>
</feature>
<dbReference type="SUPFAM" id="SSF57184">
    <property type="entry name" value="Growth factor receptor domain"/>
    <property type="match status" value="3"/>
</dbReference>
<feature type="transmembrane region" description="Helical" evidence="3">
    <location>
        <begin position="1766"/>
        <end position="1786"/>
    </location>
</feature>
<keyword evidence="3" id="KW-0472">Membrane</keyword>
<keyword evidence="2" id="KW-0245">EGF-like domain</keyword>
<dbReference type="OrthoDB" id="300641at2759"/>
<dbReference type="Gene3D" id="2.60.220.50">
    <property type="match status" value="1"/>
</dbReference>
<feature type="disulfide bond" evidence="2">
    <location>
        <begin position="1139"/>
        <end position="1156"/>
    </location>
</feature>
<evidence type="ECO:0000313" key="6">
    <source>
        <dbReference type="Proteomes" id="UP000039865"/>
    </source>
</evidence>
<reference evidence="5 6" key="1">
    <citation type="submission" date="2014-06" db="EMBL/GenBank/DDBJ databases">
        <authorList>
            <person name="Swart Estienne"/>
        </authorList>
    </citation>
    <scope>NUCLEOTIDE SEQUENCE [LARGE SCALE GENOMIC DNA]</scope>
    <source>
        <strain evidence="5 6">130c</strain>
    </source>
</reference>
<evidence type="ECO:0000256" key="3">
    <source>
        <dbReference type="SAM" id="Phobius"/>
    </source>
</evidence>
<dbReference type="PROSITE" id="PS00022">
    <property type="entry name" value="EGF_1"/>
    <property type="match status" value="1"/>
</dbReference>
<dbReference type="Gene3D" id="2.10.220.10">
    <property type="entry name" value="Hormone Receptor, Insulin-like Growth Factor Receptor 1, Chain A, domain 2"/>
    <property type="match status" value="4"/>
</dbReference>
<feature type="transmembrane region" description="Helical" evidence="3">
    <location>
        <begin position="1858"/>
        <end position="1881"/>
    </location>
</feature>
<evidence type="ECO:0000259" key="4">
    <source>
        <dbReference type="PROSITE" id="PS50026"/>
    </source>
</evidence>
<dbReference type="CDD" id="cd00064">
    <property type="entry name" value="FU"/>
    <property type="match status" value="4"/>
</dbReference>
<proteinExistence type="predicted"/>
<evidence type="ECO:0000256" key="1">
    <source>
        <dbReference type="ARBA" id="ARBA00023157"/>
    </source>
</evidence>
<dbReference type="EMBL" id="CCKQ01017051">
    <property type="protein sequence ID" value="CDW88931.1"/>
    <property type="molecule type" value="Genomic_DNA"/>
</dbReference>
<dbReference type="InterPro" id="IPR006212">
    <property type="entry name" value="Furin_repeat"/>
</dbReference>
<sequence>MTTPQKQKLNQIITLYALITLSMALTQRNLDFTIFGLDSIKMKILHWAHGRKQQDSNLVHQIKTIQSYIPTDHIGVDGKSIPKVDGGQMKGINGTIIVSINQATSNPKMSQGYNHPKSICMLRLYANSPTVSAQLNEFKFWSFTPTLYTNNYYGFDDFLERYYAQSFKYYNNTLPPGLVEYFRPRPQGSPNTWVSSLTEVANSPVLNAAYPTLANALRVILLTFIGGNILAQFQIVLKDITSMIQKNNAMFALFRALLRQIPAQQIPLRIKIYLFVEIVHKDAQLVMEQLIVLNVQMDIFYPMEAAFSTNAISHRYQQAPQIIALIAQKIVSTTGKCVSTCPDGFYANNQSDSCLKCQPNCLNTCVANCPMLGFFQDASKRECGKCDSLCSMCSSSSTDCISCKPGSLYSNRKCVNSCGLKEYASSEGFCYPCDVSCNVCYGSVNSLCTKCNTGFFQKGTTCLEVCPIKYYPEVATQKCESCKYFCDQCKTKETCQSCLPGFVPIKNNCSGEYFMKTGVNKSLSVDFNPIQVPPSYNPKELTAEIWFRADNMLGANPEVILGMTPYKLRKKAGTNSIHINYQTTLTFCESNETLDSNKWYHFAFAISEKLLNMSCYLDGNQFSIGENSRVLIANEVFKPDELVFGSSKALLGQEKNFNGYVKEFRLWKKYRSEFEIKHLRYVTFQISSLDLIAYWKLNEKNDGTVSVFLDSSQPGSNSQDPMMSIEPNIIQNLVEFKEVYHLICSDGYYQKFNETAGYYQCYSCDPLCKNCIGPLNTQCSECYPPFKLLQEEMACQIIETCPNGYFMDPDNGLCFKCQQFCDICTNSPTNCSICKKGTFHEYLGTGCVDTCPIDMYGNYQTQLCYQSPRVDWITPLADSQFLHGEFIEVRGNFTILNNEPRSTYTYGWNVTRVDGDIDISADAVKPYYDTDIRKMHLDNNILQPYNYYRITLYVKGDKIKYKDFYSYLTIQIYVGSAPKNGKCVVSPIQGIATVTNFNITQKGWEDTELITQYQYFLSFDNGQIYLPIDTEERKQLMIQYKFNPIYQKFAEIRIMCRATNIKGFSSQSSTIIIIEKKSNSDARKDLNSMNTIFASTETDILTMIKQLTLISQYLGNLKQSDTQVFDPKIEESQCQPDVCNNNGACVFLPYIKKYYCNCTDNFGGQNCTFSNKTQIQVIKMNSMKLGQTYATLTDKQYQFEFLILATSSSSMISSVQLEIIISTINDKLAQSGDRALEDSELQTYLNIVSNLLEYLEEQIIISNITENLIENSIKLNQYKDQLDSILGIFNVLRYNTLQQINMLLPEKQFTSRMISYRQSLISQDTVLSYQATQSTSRRSTTFIKVSEINYEDVNVELENDFILEAIEYAINPYQIINSFNLSNNIFEATMYNASDKAKASIKDLKNGFQIFFPFQDNGNVTQFAKDYNSLSPFKAKQKFKRDSMLEASHIQCTYWNGTMWSNNGCSFEGFDNTHIRCQCNHLTSISPKFVSPRVTTIAAEVYANRFVKSATQNTGNIELGELLVPFGEYFQNLQELLQHKTPNPVNFIFKPGPYLVIIFWFMYISSIVYYSGSDRQKRSKMTKSQNRHDLAEIKDDQIQCLNDVIIDLMSKDKSRKVKISISEVKLTQEKLQTDSDRLCKQHVNNISEGFENQKSDSILRTGTADNAEPVDRGNYAFKAIQTIPFNNQLSNDQMKQYKKRARKRIFGRVGDVNERARRMYRDLFRHKHYTPENKMKFFNEALRSNLWFGLMAKTSKIAPRHVRLTLLYLHISIHLSVMTFSYMFAYQDKLAILIDFSMVSTLAIGSIPLMVSWVLAFPVALIFRMPMEIRRQIEGVRAKKLNKIFQDLDNQMGCRYAIGYFISFSFYIMMTIFVIFFNYVYPTDYCMNWFIMVFIVLIMDMLVYTFAFAGIQLINIIISVKFKPFYHVWAALEIIRYYKNLRG</sequence>
<dbReference type="SMART" id="SM00261">
    <property type="entry name" value="FU"/>
    <property type="match status" value="5"/>
</dbReference>
<dbReference type="InParanoid" id="A0A078B3X5"/>
<evidence type="ECO:0000256" key="2">
    <source>
        <dbReference type="PROSITE-ProRule" id="PRU00076"/>
    </source>
</evidence>
<name>A0A078B3X5_STYLE</name>
<feature type="domain" description="EGF-like" evidence="4">
    <location>
        <begin position="1130"/>
        <end position="1168"/>
    </location>
</feature>
<protein>
    <submittedName>
        <fullName evidence="5">Neurohypophysial n-terminal domain containing protein</fullName>
    </submittedName>
</protein>
<dbReference type="InterPro" id="IPR009030">
    <property type="entry name" value="Growth_fac_rcpt_cys_sf"/>
</dbReference>
<dbReference type="PROSITE" id="PS50026">
    <property type="entry name" value="EGF_3"/>
    <property type="match status" value="1"/>
</dbReference>
<dbReference type="InterPro" id="IPR046338">
    <property type="entry name" value="GAIN_dom_sf"/>
</dbReference>
<dbReference type="Pfam" id="PF13385">
    <property type="entry name" value="Laminin_G_3"/>
    <property type="match status" value="1"/>
</dbReference>
<dbReference type="SMART" id="SM00181">
    <property type="entry name" value="EGF"/>
    <property type="match status" value="5"/>
</dbReference>
<dbReference type="InterPro" id="IPR013320">
    <property type="entry name" value="ConA-like_dom_sf"/>
</dbReference>
<dbReference type="Proteomes" id="UP000039865">
    <property type="component" value="Unassembled WGS sequence"/>
</dbReference>
<dbReference type="Gene3D" id="2.60.120.200">
    <property type="match status" value="1"/>
</dbReference>
<feature type="transmembrane region" description="Helical" evidence="3">
    <location>
        <begin position="1552"/>
        <end position="1571"/>
    </location>
</feature>